<evidence type="ECO:0000313" key="2">
    <source>
        <dbReference type="EMBL" id="KIK08149.1"/>
    </source>
</evidence>
<sequence length="945" mass="105128">MDNVKSTSLALKNDVEKQKRNADIEDSLAQLSSIITLLEISNMSPKSFQRLSHLLRDRLIALYQIQFALTLQFSASILLVVCDVKIKAAEEAGDEAMKKSWELVLTSLFSGILDHLECNAVIGDRILAGDTLYPVLCRPYFSRPSTEISQISSVLLSTSYLNNRTVESSAEITFWEDFLAIEALLELFANLLPPTKPKGGQEKRSQFISEVFNPSFCTCSEKVVEILTSLSTSEWDAVSLRIMDALGSSDITFPQSFDVSLLTISAVTKTIDRLYVDNQGLLASLEEIAVHRISQKLSKAELQIEFDLDKGALPRPTQEKVESIAKRKYAVRVIPHVCTDALPVWDRETSPGHVGQIEPTSPLVCRLLSPAPLGPEKHPSISMPAHTTVFLDRDGNLSFNPVPIEESTEPSIIRSKRQTIRPAEKSSSRASPKQPIGIVSHEGANPTPYKRARLVNKRTILSDDESVVDNPIGCRKIVHQVYPDLSATVSGREHSTALNRNPAKGKELNLLPTSANPASKVTAENHCTSAQDSVRSNRQPKKRKTQDKVEPLDKQLVEERPMKRNRQSIPPLDKIPPSPSVASRAKRYGKRARASPVPAAPREDFDELPKLAAHQKIKSTAAVEMPIRKIIMKGKDGKSNMRSVPTKNNAKLKKPFPTTDKRIIIKTEPVINSLDVPFSLRTSPTNTTGVLDPKPTRRSARVASALDRSATPNIPVDAKVETRMKSPKAPWEKIDFTRKTRENFEPPPTESRPDYEFQQSDEPNSKRFHLNVTSGTSLVEDRASDPASISYERSDDIQKPEYIEYSVPTKGGSTDELPKSSKKDVVMIDLTQGVTPERKQTFTDSSKDSNVILSPLRPHKFERMCTPSSDLTLLKPVTHRPTVRLGGCEETIVETEWHAYRRIAHNPSSAEKVFGKQTYSKGPTDAIVKVTFFPNSYYSVGSKRE</sequence>
<name>A0A0C9Y2Q4_9AGAR</name>
<dbReference type="AlphaFoldDB" id="A0A0C9Y2Q4"/>
<dbReference type="OrthoDB" id="3270368at2759"/>
<evidence type="ECO:0000313" key="3">
    <source>
        <dbReference type="Proteomes" id="UP000054477"/>
    </source>
</evidence>
<feature type="region of interest" description="Disordered" evidence="1">
    <location>
        <begin position="491"/>
        <end position="603"/>
    </location>
</feature>
<accession>A0A0C9Y2Q4</accession>
<feature type="compositionally biased region" description="Basic and acidic residues" evidence="1">
    <location>
        <begin position="546"/>
        <end position="562"/>
    </location>
</feature>
<proteinExistence type="predicted"/>
<keyword evidence="3" id="KW-1185">Reference proteome</keyword>
<feature type="region of interest" description="Disordered" evidence="1">
    <location>
        <begin position="800"/>
        <end position="819"/>
    </location>
</feature>
<feature type="compositionally biased region" description="Basic and acidic residues" evidence="1">
    <location>
        <begin position="722"/>
        <end position="744"/>
    </location>
</feature>
<reference evidence="2 3" key="1">
    <citation type="submission" date="2014-04" db="EMBL/GenBank/DDBJ databases">
        <authorList>
            <consortium name="DOE Joint Genome Institute"/>
            <person name="Kuo A."/>
            <person name="Kohler A."/>
            <person name="Nagy L.G."/>
            <person name="Floudas D."/>
            <person name="Copeland A."/>
            <person name="Barry K.W."/>
            <person name="Cichocki N."/>
            <person name="Veneault-Fourrey C."/>
            <person name="LaButti K."/>
            <person name="Lindquist E.A."/>
            <person name="Lipzen A."/>
            <person name="Lundell T."/>
            <person name="Morin E."/>
            <person name="Murat C."/>
            <person name="Sun H."/>
            <person name="Tunlid A."/>
            <person name="Henrissat B."/>
            <person name="Grigoriev I.V."/>
            <person name="Hibbett D.S."/>
            <person name="Martin F."/>
            <person name="Nordberg H.P."/>
            <person name="Cantor M.N."/>
            <person name="Hua S.X."/>
        </authorList>
    </citation>
    <scope>NUCLEOTIDE SEQUENCE [LARGE SCALE GENOMIC DNA]</scope>
    <source>
        <strain evidence="2 3">LaAM-08-1</strain>
    </source>
</reference>
<dbReference type="Proteomes" id="UP000054477">
    <property type="component" value="Unassembled WGS sequence"/>
</dbReference>
<gene>
    <name evidence="2" type="ORF">K443DRAFT_128519</name>
</gene>
<feature type="compositionally biased region" description="Polar residues" evidence="1">
    <location>
        <begin position="640"/>
        <end position="649"/>
    </location>
</feature>
<feature type="region of interest" description="Disordered" evidence="1">
    <location>
        <begin position="401"/>
        <end position="447"/>
    </location>
</feature>
<reference evidence="3" key="2">
    <citation type="submission" date="2015-01" db="EMBL/GenBank/DDBJ databases">
        <title>Evolutionary Origins and Diversification of the Mycorrhizal Mutualists.</title>
        <authorList>
            <consortium name="DOE Joint Genome Institute"/>
            <consortium name="Mycorrhizal Genomics Consortium"/>
            <person name="Kohler A."/>
            <person name="Kuo A."/>
            <person name="Nagy L.G."/>
            <person name="Floudas D."/>
            <person name="Copeland A."/>
            <person name="Barry K.W."/>
            <person name="Cichocki N."/>
            <person name="Veneault-Fourrey C."/>
            <person name="LaButti K."/>
            <person name="Lindquist E.A."/>
            <person name="Lipzen A."/>
            <person name="Lundell T."/>
            <person name="Morin E."/>
            <person name="Murat C."/>
            <person name="Riley R."/>
            <person name="Ohm R."/>
            <person name="Sun H."/>
            <person name="Tunlid A."/>
            <person name="Henrissat B."/>
            <person name="Grigoriev I.V."/>
            <person name="Hibbett D.S."/>
            <person name="Martin F."/>
        </authorList>
    </citation>
    <scope>NUCLEOTIDE SEQUENCE [LARGE SCALE GENOMIC DNA]</scope>
    <source>
        <strain evidence="3">LaAM-08-1</strain>
    </source>
</reference>
<dbReference type="STRING" id="1095629.A0A0C9Y2Q4"/>
<feature type="region of interest" description="Disordered" evidence="1">
    <location>
        <begin position="635"/>
        <end position="654"/>
    </location>
</feature>
<feature type="compositionally biased region" description="Polar residues" evidence="1">
    <location>
        <begin position="525"/>
        <end position="537"/>
    </location>
</feature>
<evidence type="ECO:0000256" key="1">
    <source>
        <dbReference type="SAM" id="MobiDB-lite"/>
    </source>
</evidence>
<feature type="compositionally biased region" description="Basic residues" evidence="1">
    <location>
        <begin position="584"/>
        <end position="593"/>
    </location>
</feature>
<feature type="region of interest" description="Disordered" evidence="1">
    <location>
        <begin position="722"/>
        <end position="769"/>
    </location>
</feature>
<dbReference type="EMBL" id="KN838543">
    <property type="protein sequence ID" value="KIK08149.1"/>
    <property type="molecule type" value="Genomic_DNA"/>
</dbReference>
<organism evidence="2 3">
    <name type="scientific">Laccaria amethystina LaAM-08-1</name>
    <dbReference type="NCBI Taxonomy" id="1095629"/>
    <lineage>
        <taxon>Eukaryota</taxon>
        <taxon>Fungi</taxon>
        <taxon>Dikarya</taxon>
        <taxon>Basidiomycota</taxon>
        <taxon>Agaricomycotina</taxon>
        <taxon>Agaricomycetes</taxon>
        <taxon>Agaricomycetidae</taxon>
        <taxon>Agaricales</taxon>
        <taxon>Agaricineae</taxon>
        <taxon>Hydnangiaceae</taxon>
        <taxon>Laccaria</taxon>
    </lineage>
</organism>
<dbReference type="HOGENOM" id="CLU_311012_0_0_1"/>
<feature type="region of interest" description="Disordered" evidence="1">
    <location>
        <begin position="776"/>
        <end position="795"/>
    </location>
</feature>
<protein>
    <submittedName>
        <fullName evidence="2">Uncharacterized protein</fullName>
    </submittedName>
</protein>